<dbReference type="KEGG" id="asla:NCTC11923_01381"/>
<gene>
    <name evidence="1" type="ORF">NCTC11923_01381</name>
</gene>
<dbReference type="RefSeq" id="WP_026428206.1">
    <property type="nucleotide sequence ID" value="NZ_CBCRWE010000085.1"/>
</dbReference>
<evidence type="ECO:0000313" key="1">
    <source>
        <dbReference type="EMBL" id="VEG74743.1"/>
    </source>
</evidence>
<name>A0A3S4SKD8_9ACTO</name>
<dbReference type="AlphaFoldDB" id="A0A3S4SKD8"/>
<protein>
    <submittedName>
        <fullName evidence="1">Uncharacterized protein</fullName>
    </submittedName>
</protein>
<dbReference type="NCBIfam" id="NF040618">
    <property type="entry name" value="PPA1309_fam"/>
    <property type="match status" value="1"/>
</dbReference>
<sequence>MSHRLPPHDDPAAPRLAALARAVVDTEEHVAAGGWDAPARVFALVRTRAALEADPDLADLLDEDTVRAAAHDAELLTVVEQEDLPGGELEDLLAQLAWPHTVDGVALSVERIMLPPAAQEEAIALPDAHQRLAFLAEHPDRQDIRMVVGVLRSGEAWCALRSHSHDSPSDVYQGADLVPGLIEALASTLD</sequence>
<evidence type="ECO:0000313" key="2">
    <source>
        <dbReference type="Proteomes" id="UP000276899"/>
    </source>
</evidence>
<organism evidence="1 2">
    <name type="scientific">Actinomyces slackii</name>
    <dbReference type="NCBI Taxonomy" id="52774"/>
    <lineage>
        <taxon>Bacteria</taxon>
        <taxon>Bacillati</taxon>
        <taxon>Actinomycetota</taxon>
        <taxon>Actinomycetes</taxon>
        <taxon>Actinomycetales</taxon>
        <taxon>Actinomycetaceae</taxon>
        <taxon>Actinomyces</taxon>
    </lineage>
</organism>
<dbReference type="InterPro" id="IPR047681">
    <property type="entry name" value="PPA1309-like"/>
</dbReference>
<accession>A0A3S4SKD8</accession>
<dbReference type="Proteomes" id="UP000276899">
    <property type="component" value="Chromosome"/>
</dbReference>
<proteinExistence type="predicted"/>
<dbReference type="STRING" id="1278298.GCA_000428685_02528"/>
<reference evidence="1 2" key="1">
    <citation type="submission" date="2018-12" db="EMBL/GenBank/DDBJ databases">
        <authorList>
            <consortium name="Pathogen Informatics"/>
        </authorList>
    </citation>
    <scope>NUCLEOTIDE SEQUENCE [LARGE SCALE GENOMIC DNA]</scope>
    <source>
        <strain evidence="1 2">NCTC11923</strain>
    </source>
</reference>
<dbReference type="EMBL" id="LR134363">
    <property type="protein sequence ID" value="VEG74743.1"/>
    <property type="molecule type" value="Genomic_DNA"/>
</dbReference>
<keyword evidence="2" id="KW-1185">Reference proteome</keyword>